<feature type="active site" description="For nuclease activity" evidence="15">
    <location>
        <position position="1216"/>
    </location>
</feature>
<dbReference type="InterPro" id="IPR011335">
    <property type="entry name" value="Restrct_endonuc-II-like"/>
</dbReference>
<dbReference type="GO" id="GO:0005524">
    <property type="term" value="F:ATP binding"/>
    <property type="evidence" value="ECO:0007669"/>
    <property type="project" value="UniProtKB-UniRule"/>
</dbReference>
<dbReference type="GO" id="GO:0000724">
    <property type="term" value="P:double-strand break repair via homologous recombination"/>
    <property type="evidence" value="ECO:0007669"/>
    <property type="project" value="UniProtKB-UniRule"/>
</dbReference>
<feature type="domain" description="UvrD-like helicase ATP-binding" evidence="18">
    <location>
        <begin position="20"/>
        <end position="482"/>
    </location>
</feature>
<name>A0A1Y5ET27_COLPS</name>
<evidence type="ECO:0000256" key="3">
    <source>
        <dbReference type="ARBA" id="ARBA00022741"/>
    </source>
</evidence>
<dbReference type="InterPro" id="IPR004586">
    <property type="entry name" value="RecB"/>
</dbReference>
<keyword evidence="4 15" id="KW-0227">DNA damage</keyword>
<dbReference type="Gene3D" id="3.40.50.300">
    <property type="entry name" value="P-loop containing nucleotide triphosphate hydrolases"/>
    <property type="match status" value="2"/>
</dbReference>
<keyword evidence="5 15" id="KW-0378">Hydrolase</keyword>
<dbReference type="InterPro" id="IPR027417">
    <property type="entry name" value="P-loop_NTPase"/>
</dbReference>
<accession>A0A1Y5ET27</accession>
<evidence type="ECO:0000259" key="19">
    <source>
        <dbReference type="PROSITE" id="PS51217"/>
    </source>
</evidence>
<dbReference type="Pfam" id="PF13361">
    <property type="entry name" value="UvrD_C"/>
    <property type="match status" value="1"/>
</dbReference>
<feature type="binding site" evidence="15">
    <location>
        <position position="1216"/>
    </location>
    <ligand>
        <name>Mg(2+)</name>
        <dbReference type="ChEBI" id="CHEBI:18420"/>
    </ligand>
</feature>
<evidence type="ECO:0000256" key="2">
    <source>
        <dbReference type="ARBA" id="ARBA00022723"/>
    </source>
</evidence>
<dbReference type="SUPFAM" id="SSF52540">
    <property type="entry name" value="P-loop containing nucleoside triphosphate hydrolases"/>
    <property type="match status" value="1"/>
</dbReference>
<dbReference type="EC" id="3.1.11.5" evidence="15"/>
<dbReference type="InterPro" id="IPR014017">
    <property type="entry name" value="DNA_helicase_UvrD-like_C"/>
</dbReference>
<dbReference type="GO" id="GO:0016887">
    <property type="term" value="F:ATP hydrolysis activity"/>
    <property type="evidence" value="ECO:0007669"/>
    <property type="project" value="RHEA"/>
</dbReference>
<dbReference type="GO" id="GO:0003677">
    <property type="term" value="F:DNA binding"/>
    <property type="evidence" value="ECO:0007669"/>
    <property type="project" value="UniProtKB-UniRule"/>
</dbReference>
<dbReference type="Gene3D" id="1.10.486.10">
    <property type="entry name" value="PCRA, domain 4"/>
    <property type="match status" value="1"/>
</dbReference>
<evidence type="ECO:0000313" key="21">
    <source>
        <dbReference type="Proteomes" id="UP000243053"/>
    </source>
</evidence>
<evidence type="ECO:0000256" key="11">
    <source>
        <dbReference type="ARBA" id="ARBA00023204"/>
    </source>
</evidence>
<comment type="function">
    <text evidence="15">A helicase/nuclease that prepares dsDNA breaks (DSB) for recombinational DNA repair. Binds to DSBs and unwinds DNA via a highly rapid and processive ATP-dependent bidirectional helicase activity. Unwinds dsDNA until it encounters a Chi (crossover hotspot instigator) sequence from the 3' direction. Cuts ssDNA a few nucleotides 3' to the Chi site. The properties and activities of the enzyme are changed at Chi. The Chi-altered holoenzyme produces a long 3'-ssDNA overhang and facilitates RecA-binding to the ssDNA for homologous DNA recombination and repair. Holoenzyme degrades any linearized DNA that is unable to undergo homologous recombination. In the holoenzyme this subunit contributes ATPase, 3'-5' helicase, exonuclease activity and loads RecA onto ssDNA.</text>
</comment>
<organism evidence="20 21">
    <name type="scientific">Colwellia psychrerythraea</name>
    <name type="common">Vibrio psychroerythus</name>
    <dbReference type="NCBI Taxonomy" id="28229"/>
    <lineage>
        <taxon>Bacteria</taxon>
        <taxon>Pseudomonadati</taxon>
        <taxon>Pseudomonadota</taxon>
        <taxon>Gammaproteobacteria</taxon>
        <taxon>Alteromonadales</taxon>
        <taxon>Colwelliaceae</taxon>
        <taxon>Colwellia</taxon>
    </lineage>
</organism>
<evidence type="ECO:0000256" key="8">
    <source>
        <dbReference type="ARBA" id="ARBA00022840"/>
    </source>
</evidence>
<comment type="catalytic activity">
    <reaction evidence="13 15">
        <text>Couples ATP hydrolysis with the unwinding of duplex DNA by translocating in the 3'-5' direction.</text>
        <dbReference type="EC" id="5.6.2.4"/>
    </reaction>
</comment>
<keyword evidence="7 15" id="KW-0269">Exonuclease</keyword>
<evidence type="ECO:0000256" key="16">
    <source>
        <dbReference type="PROSITE-ProRule" id="PRU00560"/>
    </source>
</evidence>
<evidence type="ECO:0000256" key="14">
    <source>
        <dbReference type="ARBA" id="ARBA00048988"/>
    </source>
</evidence>
<evidence type="ECO:0000256" key="5">
    <source>
        <dbReference type="ARBA" id="ARBA00022801"/>
    </source>
</evidence>
<comment type="catalytic activity">
    <reaction evidence="14 15">
        <text>ATP + H2O = ADP + phosphate + H(+)</text>
        <dbReference type="Rhea" id="RHEA:13065"/>
        <dbReference type="ChEBI" id="CHEBI:15377"/>
        <dbReference type="ChEBI" id="CHEBI:15378"/>
        <dbReference type="ChEBI" id="CHEBI:30616"/>
        <dbReference type="ChEBI" id="CHEBI:43474"/>
        <dbReference type="ChEBI" id="CHEBI:456216"/>
        <dbReference type="EC" id="5.6.2.4"/>
    </reaction>
</comment>
<dbReference type="GO" id="GO:0000287">
    <property type="term" value="F:magnesium ion binding"/>
    <property type="evidence" value="ECO:0007669"/>
    <property type="project" value="UniProtKB-UniRule"/>
</dbReference>
<dbReference type="InterPro" id="IPR000212">
    <property type="entry name" value="DNA_helicase_UvrD/REP"/>
</dbReference>
<evidence type="ECO:0000256" key="15">
    <source>
        <dbReference type="HAMAP-Rule" id="MF_01485"/>
    </source>
</evidence>
<feature type="binding site" evidence="16">
    <location>
        <begin position="41"/>
        <end position="48"/>
    </location>
    <ligand>
        <name>ATP</name>
        <dbReference type="ChEBI" id="CHEBI:30616"/>
    </ligand>
</feature>
<dbReference type="GO" id="GO:0009338">
    <property type="term" value="C:exodeoxyribonuclease V complex"/>
    <property type="evidence" value="ECO:0007669"/>
    <property type="project" value="TreeGrafter"/>
</dbReference>
<dbReference type="EMBL" id="MAAF01000025">
    <property type="protein sequence ID" value="OUR83757.1"/>
    <property type="molecule type" value="Genomic_DNA"/>
</dbReference>
<dbReference type="Proteomes" id="UP000243053">
    <property type="component" value="Unassembled WGS sequence"/>
</dbReference>
<dbReference type="InterPro" id="IPR014016">
    <property type="entry name" value="UvrD-like_ATP-bd"/>
</dbReference>
<evidence type="ECO:0000313" key="20">
    <source>
        <dbReference type="EMBL" id="OUR83757.1"/>
    </source>
</evidence>
<evidence type="ECO:0000256" key="6">
    <source>
        <dbReference type="ARBA" id="ARBA00022806"/>
    </source>
</evidence>
<feature type="binding site" evidence="15">
    <location>
        <position position="1037"/>
    </location>
    <ligand>
        <name>Mg(2+)</name>
        <dbReference type="ChEBI" id="CHEBI:18420"/>
    </ligand>
</feature>
<feature type="region of interest" description="DNA-binding and helicase activity, interacts with RecC" evidence="15">
    <location>
        <begin position="1"/>
        <end position="919"/>
    </location>
</feature>
<dbReference type="PROSITE" id="PS51198">
    <property type="entry name" value="UVRD_HELICASE_ATP_BIND"/>
    <property type="match status" value="1"/>
</dbReference>
<dbReference type="GO" id="GO:0043138">
    <property type="term" value="F:3'-5' DNA helicase activity"/>
    <property type="evidence" value="ECO:0007669"/>
    <property type="project" value="UniProtKB-UniRule"/>
</dbReference>
<comment type="caution">
    <text evidence="20">The sequence shown here is derived from an EMBL/GenBank/DDBJ whole genome shotgun (WGS) entry which is preliminary data.</text>
</comment>
<feature type="binding site" evidence="15">
    <location>
        <position position="1203"/>
    </location>
    <ligand>
        <name>Mg(2+)</name>
        <dbReference type="ChEBI" id="CHEBI:18420"/>
    </ligand>
</feature>
<dbReference type="CDD" id="cd22352">
    <property type="entry name" value="RecB_C-like"/>
    <property type="match status" value="1"/>
</dbReference>
<dbReference type="GO" id="GO:0005829">
    <property type="term" value="C:cytosol"/>
    <property type="evidence" value="ECO:0007669"/>
    <property type="project" value="TreeGrafter"/>
</dbReference>
<evidence type="ECO:0000256" key="1">
    <source>
        <dbReference type="ARBA" id="ARBA00022722"/>
    </source>
</evidence>
<evidence type="ECO:0000256" key="4">
    <source>
        <dbReference type="ARBA" id="ARBA00022763"/>
    </source>
</evidence>
<evidence type="ECO:0000256" key="12">
    <source>
        <dbReference type="ARBA" id="ARBA00023235"/>
    </source>
</evidence>
<feature type="region of interest" description="Nuclease activity, interacts with RecD and RecA" evidence="15">
    <location>
        <begin position="969"/>
        <end position="1319"/>
    </location>
</feature>
<comment type="domain">
    <text evidence="15">The N-terminal DNA-binding domain is a ssDNA-dependent ATPase and has ATP-dependent 3'-5' helicase function. This domain interacts with RecC.</text>
</comment>
<dbReference type="GO" id="GO:0008854">
    <property type="term" value="F:exodeoxyribonuclease V activity"/>
    <property type="evidence" value="ECO:0007669"/>
    <property type="project" value="UniProtKB-EC"/>
</dbReference>
<evidence type="ECO:0000256" key="13">
    <source>
        <dbReference type="ARBA" id="ARBA00034617"/>
    </source>
</evidence>
<feature type="region of interest" description="Disordered" evidence="17">
    <location>
        <begin position="557"/>
        <end position="576"/>
    </location>
</feature>
<sequence length="1319" mass="148402">MTQLDISDSKQTVTEENHQEVTLQNLDAATIELTGKHLIEASAGTGKTYNITRIYLRLLLERELTVEQILLMTFTKDATQELRGRIDAFIRLALSEWDTLCVEDAYFATLDKRIEKTQREFLLKRALLFLDEAAIFTIHGFCQRVLNQYAFTSGLPFNANMAANSSEITLQVCQDWYRSLAKSDHECFMLLASFWATPDSFLSSFSKAIGHTSTLSVVDVESIEAEFIALVRLAAQTLTANSDLFENGLILVKKGADQEKRRDELSQLKTWLESIISKELSLLDVGAGKVKMPDGFFDGKRYARSTYKAELLDAFAPVKEVKEQVKKIANNISKARAYGIVKSGIYIIRQQVIEQKQALNLLDFDDLINTLANCLNSGTVSDDSSNDGDSIEKKSHLLAKQLLAQYPVALIDEFQDTDPKQFGILQSIYYGDNAKKANAGLFLIGDPKQAIYGFRGGDIFAYLNARSGCDYHWLMDTNWRSTPQMIEGYNQFFTYKRNESLTEETLVSKTQSQQRESVFGFGISYLPVLAGKKSKEPAQDQQVILDSDKALQFIHFTNDETSDDTNPQGDKVSQGSRPMLANWCANEIVTLLASRGASKETVKGSGTESSKGTSNKINPKDIAILVRDGAEARDIKHALQQAGLDSVFLSDRANLFHSQQAKQLLGLLKGVLLPENERLFVAALSCGLLGFDAKKLHQLQQDEMAYQTLKFAFVDYRTQWQRQGFITMAINLMHNLIDVPQNNKDRCLTNVLHLFEILQAASVRLSQGQELLHWFEQQCHLETNDVEAELRLESDGDLIRLITQHGSKGLEYPYVFIPFACRHKDPLKFGNKSVSYLEYHDANGELCLSLDGSKEAKKAMSHEAYAESIRLLYVAITRAERRCYVLCCAFDAYHLSPLGKTLQFQEQESIIKPLQALKASAEHAIGIREVSLDCSIVMDDEAALNPLDTKAQAFANTEVSKFVGKIERDWWLSSFTALSRNIRHAGVSNPDRDIADIASRQLATLTADSELSDIELTSAEQICFKLTKGANTGNLLHDILEQTDFSEPDWQESLEKPLLAYGELNANNANNKSTSFTSDDLIQWLEQVISAPFIASNHSALSKDNDSLGEKNNDNKNAGCLADIAINRTLRESEFYFPMRGEGTNSLANLLTDHRNRAERDSSGGTNAEINCGKSKTLNNTLKYPVMLPNYKKLSGMMHGFIDLIFEYQGKYYLCDYKSSHLGDSFQDYQFDALLDNVEKNYYDLQYLIYSLALHRYLKQTLVDYDVNQHFGGVYYLYLRGMTTAPEHKGAGVYYRKITEQEINDLDVLFSNEKSNEEA</sequence>
<comment type="similarity">
    <text evidence="15">Belongs to the helicase family. UvrD subfamily.</text>
</comment>
<comment type="miscellaneous">
    <text evidence="15">In the RecBCD complex, RecB has a slow 3'-5' helicase, an exonuclease activity and loads RecA onto ssDNA, RecD has a fast 5'-3' helicase activity, while RecC stimulates the ATPase and processivity of the RecB helicase and contributes to recognition of the Chi site.</text>
</comment>
<reference evidence="21" key="1">
    <citation type="journal article" date="2017" name="Proc. Natl. Acad. Sci. U.S.A.">
        <title>Simulation of Deepwater Horizon oil plume reveals substrate specialization within a complex community of hydrocarbon degraders.</title>
        <authorList>
            <person name="Hu P."/>
            <person name="Dubinsky E.A."/>
            <person name="Probst A.J."/>
            <person name="Wang J."/>
            <person name="Sieber C.M.K."/>
            <person name="Tom L.M."/>
            <person name="Gardinali P."/>
            <person name="Banfield J.F."/>
            <person name="Atlas R.M."/>
            <person name="Andersen G.L."/>
        </authorList>
    </citation>
    <scope>NUCLEOTIDE SEQUENCE [LARGE SCALE GENOMIC DNA]</scope>
</reference>
<keyword evidence="3 15" id="KW-0547">Nucleotide-binding</keyword>
<comment type="catalytic activity">
    <reaction evidence="15">
        <text>Exonucleolytic cleavage (in the presence of ATP) in either 5'- to 3'- or 3'- to 5'-direction to yield 5'-phosphooligonucleotides.</text>
        <dbReference type="EC" id="3.1.11.5"/>
    </reaction>
</comment>
<dbReference type="PANTHER" id="PTHR11070">
    <property type="entry name" value="UVRD / RECB / PCRA DNA HELICASE FAMILY MEMBER"/>
    <property type="match status" value="1"/>
</dbReference>
<keyword evidence="8 15" id="KW-0067">ATP-binding</keyword>
<evidence type="ECO:0000256" key="9">
    <source>
        <dbReference type="ARBA" id="ARBA00022842"/>
    </source>
</evidence>
<dbReference type="EC" id="5.6.2.4" evidence="15"/>
<keyword evidence="12 15" id="KW-0413">Isomerase</keyword>
<feature type="compositionally biased region" description="Polar residues" evidence="17">
    <location>
        <begin position="564"/>
        <end position="576"/>
    </location>
</feature>
<dbReference type="NCBIfam" id="TIGR00609">
    <property type="entry name" value="recB"/>
    <property type="match status" value="1"/>
</dbReference>
<comment type="domain">
    <text evidence="15">The C-terminal domain has nuclease activity and interacts with RecD. It interacts with RecA, facilitating its loading onto ssDNA.</text>
</comment>
<keyword evidence="6 15" id="KW-0347">Helicase</keyword>
<evidence type="ECO:0000256" key="10">
    <source>
        <dbReference type="ARBA" id="ARBA00023125"/>
    </source>
</evidence>
<dbReference type="Pfam" id="PF00580">
    <property type="entry name" value="UvrD-helicase"/>
    <property type="match status" value="1"/>
</dbReference>
<gene>
    <name evidence="15" type="primary">recB</name>
    <name evidence="20" type="ORF">A9Q75_03800</name>
</gene>
<keyword evidence="1 15" id="KW-0540">Nuclease</keyword>
<evidence type="ECO:0000256" key="17">
    <source>
        <dbReference type="SAM" id="MobiDB-lite"/>
    </source>
</evidence>
<evidence type="ECO:0000256" key="7">
    <source>
        <dbReference type="ARBA" id="ARBA00022839"/>
    </source>
</evidence>
<dbReference type="PROSITE" id="PS51217">
    <property type="entry name" value="UVRD_HELICASE_CTER"/>
    <property type="match status" value="1"/>
</dbReference>
<dbReference type="HAMAP" id="MF_01485">
    <property type="entry name" value="RecB"/>
    <property type="match status" value="1"/>
</dbReference>
<dbReference type="Gene3D" id="1.10.3170.10">
    <property type="entry name" value="Recbcd, chain B, domain 2"/>
    <property type="match status" value="1"/>
</dbReference>
<feature type="domain" description="UvrD-like helicase C-terminal" evidence="19">
    <location>
        <begin position="534"/>
        <end position="809"/>
    </location>
</feature>
<dbReference type="InterPro" id="IPR011604">
    <property type="entry name" value="PDDEXK-like_dom_sf"/>
</dbReference>
<dbReference type="SUPFAM" id="SSF52980">
    <property type="entry name" value="Restriction endonuclease-like"/>
    <property type="match status" value="1"/>
</dbReference>
<evidence type="ECO:0000259" key="18">
    <source>
        <dbReference type="PROSITE" id="PS51198"/>
    </source>
</evidence>
<keyword evidence="10 15" id="KW-0238">DNA-binding</keyword>
<comment type="subunit">
    <text evidence="15">Heterotrimer of RecB, RecC and RecD. All subunits contribute to DNA-binding. Interacts with RecA.</text>
</comment>
<proteinExistence type="inferred from homology"/>
<dbReference type="Gene3D" id="3.90.320.10">
    <property type="match status" value="1"/>
</dbReference>
<dbReference type="PANTHER" id="PTHR11070:SF23">
    <property type="entry name" value="RECBCD ENZYME SUBUNIT RECB"/>
    <property type="match status" value="1"/>
</dbReference>
<comment type="cofactor">
    <cofactor evidence="15">
        <name>Mg(2+)</name>
        <dbReference type="ChEBI" id="CHEBI:18420"/>
    </cofactor>
    <text evidence="15">Binds 1 Mg(2+) ion per subunit.</text>
</comment>
<keyword evidence="11 15" id="KW-0234">DNA repair</keyword>
<protein>
    <recommendedName>
        <fullName evidence="15">RecBCD enzyme subunit RecB</fullName>
        <ecNumber evidence="15">3.1.11.5</ecNumber>
        <ecNumber evidence="15">5.6.2.4</ecNumber>
    </recommendedName>
    <alternativeName>
        <fullName evidence="15">DNA 3'-5' helicase subunit RecB</fullName>
    </alternativeName>
    <alternativeName>
        <fullName evidence="15">Exonuclease V subunit RecB</fullName>
        <shortName evidence="15">ExoV subunit RecB</shortName>
    </alternativeName>
    <alternativeName>
        <fullName evidence="15">Helicase/nuclease RecBCD subunit RecB</fullName>
    </alternativeName>
</protein>
<keyword evidence="2 15" id="KW-0479">Metal-binding</keyword>
<keyword evidence="9 15" id="KW-0460">Magnesium</keyword>